<gene>
    <name evidence="2" type="ORF">AVDCRST_MAG10-2358</name>
</gene>
<protein>
    <submittedName>
        <fullName evidence="2">Uncharacterized protein</fullName>
    </submittedName>
</protein>
<accession>A0A6J4IL10</accession>
<sequence length="112" mass="12844">MGVEEASDDLRVTAEAREERLARRVAALERQVEARIAQVEDYQRRLAHAENAARTAEDALRTAERRGEDISQMLEKAKEYDALMGTITMKVLRLPRSWYGRARRTALRMRGG</sequence>
<proteinExistence type="predicted"/>
<reference evidence="2" key="1">
    <citation type="submission" date="2020-02" db="EMBL/GenBank/DDBJ databases">
        <authorList>
            <person name="Meier V. D."/>
        </authorList>
    </citation>
    <scope>NUCLEOTIDE SEQUENCE</scope>
    <source>
        <strain evidence="2">AVDCRST_MAG10</strain>
    </source>
</reference>
<organism evidence="2">
    <name type="scientific">uncultured Acidimicrobiales bacterium</name>
    <dbReference type="NCBI Taxonomy" id="310071"/>
    <lineage>
        <taxon>Bacteria</taxon>
        <taxon>Bacillati</taxon>
        <taxon>Actinomycetota</taxon>
        <taxon>Acidimicrobiia</taxon>
        <taxon>Acidimicrobiales</taxon>
        <taxon>environmental samples</taxon>
    </lineage>
</organism>
<keyword evidence="1" id="KW-0175">Coiled coil</keyword>
<name>A0A6J4IL10_9ACTN</name>
<dbReference type="AlphaFoldDB" id="A0A6J4IL10"/>
<dbReference type="EMBL" id="CADCTB010000145">
    <property type="protein sequence ID" value="CAA9253582.1"/>
    <property type="molecule type" value="Genomic_DNA"/>
</dbReference>
<evidence type="ECO:0000256" key="1">
    <source>
        <dbReference type="SAM" id="Coils"/>
    </source>
</evidence>
<evidence type="ECO:0000313" key="2">
    <source>
        <dbReference type="EMBL" id="CAA9253582.1"/>
    </source>
</evidence>
<feature type="coiled-coil region" evidence="1">
    <location>
        <begin position="11"/>
        <end position="66"/>
    </location>
</feature>